<dbReference type="GO" id="GO:0032259">
    <property type="term" value="P:methylation"/>
    <property type="evidence" value="ECO:0007669"/>
    <property type="project" value="UniProtKB-KW"/>
</dbReference>
<proteinExistence type="predicted"/>
<dbReference type="CDD" id="cd02440">
    <property type="entry name" value="AdoMet_MTases"/>
    <property type="match status" value="1"/>
</dbReference>
<reference evidence="1 2" key="1">
    <citation type="submission" date="2019-04" db="EMBL/GenBank/DDBJ databases">
        <title>Friends and foes A comparative genomics studyof 23 Aspergillus species from section Flavi.</title>
        <authorList>
            <consortium name="DOE Joint Genome Institute"/>
            <person name="Kjaerbolling I."/>
            <person name="Vesth T."/>
            <person name="Frisvad J.C."/>
            <person name="Nybo J.L."/>
            <person name="Theobald S."/>
            <person name="Kildgaard S."/>
            <person name="Isbrandt T."/>
            <person name="Kuo A."/>
            <person name="Sato A."/>
            <person name="Lyhne E.K."/>
            <person name="Kogle M.E."/>
            <person name="Wiebenga A."/>
            <person name="Kun R.S."/>
            <person name="Lubbers R.J."/>
            <person name="Makela M.R."/>
            <person name="Barry K."/>
            <person name="Chovatia M."/>
            <person name="Clum A."/>
            <person name="Daum C."/>
            <person name="Haridas S."/>
            <person name="He G."/>
            <person name="LaButti K."/>
            <person name="Lipzen A."/>
            <person name="Mondo S."/>
            <person name="Riley R."/>
            <person name="Salamov A."/>
            <person name="Simmons B.A."/>
            <person name="Magnuson J.K."/>
            <person name="Henrissat B."/>
            <person name="Mortensen U.H."/>
            <person name="Larsen T.O."/>
            <person name="Devries R.P."/>
            <person name="Grigoriev I.V."/>
            <person name="Machida M."/>
            <person name="Baker S.E."/>
            <person name="Andersen M.R."/>
        </authorList>
    </citation>
    <scope>NUCLEOTIDE SEQUENCE [LARGE SCALE GENOMIC DNA]</scope>
    <source>
        <strain evidence="1 2">IBT 29228</strain>
    </source>
</reference>
<keyword evidence="2" id="KW-1185">Reference proteome</keyword>
<dbReference type="InterPro" id="IPR002052">
    <property type="entry name" value="DNA_methylase_N6_adenine_CS"/>
</dbReference>
<dbReference type="GO" id="GO:0008168">
    <property type="term" value="F:methyltransferase activity"/>
    <property type="evidence" value="ECO:0007669"/>
    <property type="project" value="UniProtKB-KW"/>
</dbReference>
<evidence type="ECO:0000313" key="2">
    <source>
        <dbReference type="Proteomes" id="UP000326198"/>
    </source>
</evidence>
<dbReference type="Gene3D" id="3.40.50.150">
    <property type="entry name" value="Vaccinia Virus protein VP39"/>
    <property type="match status" value="1"/>
</dbReference>
<dbReference type="Proteomes" id="UP000326198">
    <property type="component" value="Unassembled WGS sequence"/>
</dbReference>
<protein>
    <submittedName>
        <fullName evidence="1">S-adenosyl-L-methionine-dependent methyltransferase</fullName>
    </submittedName>
</protein>
<dbReference type="SUPFAM" id="SSF53335">
    <property type="entry name" value="S-adenosyl-L-methionine-dependent methyltransferases"/>
    <property type="match status" value="1"/>
</dbReference>
<dbReference type="EMBL" id="ML736216">
    <property type="protein sequence ID" value="KAE8377929.1"/>
    <property type="molecule type" value="Genomic_DNA"/>
</dbReference>
<organism evidence="1 2">
    <name type="scientific">Aspergillus bertholletiae</name>
    <dbReference type="NCBI Taxonomy" id="1226010"/>
    <lineage>
        <taxon>Eukaryota</taxon>
        <taxon>Fungi</taxon>
        <taxon>Dikarya</taxon>
        <taxon>Ascomycota</taxon>
        <taxon>Pezizomycotina</taxon>
        <taxon>Eurotiomycetes</taxon>
        <taxon>Eurotiomycetidae</taxon>
        <taxon>Eurotiales</taxon>
        <taxon>Aspergillaceae</taxon>
        <taxon>Aspergillus</taxon>
        <taxon>Aspergillus subgen. Circumdati</taxon>
    </lineage>
</organism>
<evidence type="ECO:0000313" key="1">
    <source>
        <dbReference type="EMBL" id="KAE8377929.1"/>
    </source>
</evidence>
<keyword evidence="1" id="KW-0489">Methyltransferase</keyword>
<dbReference type="GO" id="GO:0003676">
    <property type="term" value="F:nucleic acid binding"/>
    <property type="evidence" value="ECO:0007669"/>
    <property type="project" value="InterPro"/>
</dbReference>
<name>A0A5N7B864_9EURO</name>
<accession>A0A5N7B864</accession>
<dbReference type="PROSITE" id="PS00092">
    <property type="entry name" value="N6_MTASE"/>
    <property type="match status" value="1"/>
</dbReference>
<keyword evidence="1" id="KW-0808">Transferase</keyword>
<dbReference type="InterPro" id="IPR029063">
    <property type="entry name" value="SAM-dependent_MTases_sf"/>
</dbReference>
<dbReference type="OrthoDB" id="269872at2759"/>
<dbReference type="PANTHER" id="PTHR18895">
    <property type="entry name" value="HEMK METHYLTRANSFERASE"/>
    <property type="match status" value="1"/>
</dbReference>
<dbReference type="AlphaFoldDB" id="A0A5N7B864"/>
<dbReference type="InterPro" id="IPR050320">
    <property type="entry name" value="N5-glutamine_MTase"/>
</dbReference>
<dbReference type="PANTHER" id="PTHR18895:SF74">
    <property type="entry name" value="MTRF1L RELEASE FACTOR GLUTAMINE METHYLTRANSFERASE"/>
    <property type="match status" value="1"/>
</dbReference>
<gene>
    <name evidence="1" type="ORF">BDV26DRAFT_262725</name>
</gene>
<dbReference type="GO" id="GO:0005739">
    <property type="term" value="C:mitochondrion"/>
    <property type="evidence" value="ECO:0007669"/>
    <property type="project" value="TreeGrafter"/>
</dbReference>
<dbReference type="Gene3D" id="1.10.8.10">
    <property type="entry name" value="DNA helicase RuvA subunit, C-terminal domain"/>
    <property type="match status" value="1"/>
</dbReference>
<sequence length="371" mass="41769">MPRISNLAILRARQQNPLLPLLLRECRSQDSAKNELRWLQERASQSILRKQAARSTLAPLGWRRLLRSMCHTRSRGMPLQYILGDQPFGELDILCRKGVLIPRAETETFTIRTAKLILDNIQRHGHHEIGPQQRSFRIVDLCTGSGCIALLLHALLAPHLGQLSILGIDVSPVAIELANKNLTHNVQQGLLSNRAKAEISFQRGNVLANDDTKLLSAREVLRVYQGLPCDMEPECDVLISNPPYISPESFRDGTTSRSVRTFEPRLALVPPLRNSIIGLEVDRREDLFYYHIILLSFQVRTKLVVLECGDRSQARRVATILKTLSNSYRLDALSIEIWSSAGTFICDEVSSRNEPCAVVLHNWPGYSKGGF</sequence>